<evidence type="ECO:0000313" key="2">
    <source>
        <dbReference type="EMBL" id="MDI6104086.1"/>
    </source>
</evidence>
<dbReference type="RefSeq" id="WP_282765347.1">
    <property type="nucleotide sequence ID" value="NZ_JASCTH010000030.1"/>
</dbReference>
<sequence>MTARTPYDGEIGALRRMAAHGDLEAITSLAATLRERFLYVGDAADLVEAHRLLADTADRIPRTHPARAVVLNNLAPVLRDRFQLTGDRGFLRGALSCTPPPRPTDPPQIAMNRSETLRLMAERDRDLGPLTEAEALQRAALARLADGDPLAADVRESLGELLRLRYHLTRELGVLRDGAHLLRRCVRDTPALHPRHADRLASLGNNLQLTALHTGDEQIRETAIRHLRRALELTPAGTPGRPYRLTDLATALSDRGRHTDDQGALREGAGLLREALEATPPEHGSWGNRVQSFMAATLSLVERTGETALLDEAIAAGERARSHGGWEITVDLLLAGLRRRRFALTGRTADLSEALAALDETAERVPYGDADHVALLGNQGQLRLARYEAGGDPDDLRRAVASLGAAVRASSPDEPLRAECLLAYADVLTLRYAASRDPAVLRAAGAAYQDAASTAGLRPMARALAARSWGRAEADAGRWAHAHDGHALAVRLLPLAVSRRLGRSDLEYGLGRLDGLAADATACALHAGHPETALQLLESARGVLLSQATQGRDDVALLAEQHPELAADIAVLLDRLRPGGPLTGSAADERHELDLRLRARLAQARALPGFANLLGAPEPAELYGCAADGPVVLINASVYRSDALIVRSSGVEVVPLPGLTPQAAEERSAELAAAVEQAGEPGPGERAAQRTVSEILRWLAHTIVDPVLARLAGDGPQPRVWWSPVGPLALLPVHAAAGVRVISSYTPTLRALRRARAQTPAPGPTLVVAMAQTPGAPPLPQAGREAKAVAELTAATVLSGPEATAAAVREALADHPGVHFACHAVADPADPSASRLLLHDHQVRALTVRNIADLDLSGARLAVLSACETSRTTARLPDEALHLTSAFQLAGYPEVVGALWPVNDRIARAVAVDLHEGLCAGSGAAAGLHAAVERCRDAYPGTPTLWAGYVHSGR</sequence>
<dbReference type="Gene3D" id="1.25.40.10">
    <property type="entry name" value="Tetratricopeptide repeat domain"/>
    <property type="match status" value="1"/>
</dbReference>
<comment type="caution">
    <text evidence="2">The sequence shown here is derived from an EMBL/GenBank/DDBJ whole genome shotgun (WGS) entry which is preliminary data.</text>
</comment>
<organism evidence="2 3">
    <name type="scientific">Actinoplanes sandaracinus</name>
    <dbReference type="NCBI Taxonomy" id="3045177"/>
    <lineage>
        <taxon>Bacteria</taxon>
        <taxon>Bacillati</taxon>
        <taxon>Actinomycetota</taxon>
        <taxon>Actinomycetes</taxon>
        <taxon>Micromonosporales</taxon>
        <taxon>Micromonosporaceae</taxon>
        <taxon>Actinoplanes</taxon>
    </lineage>
</organism>
<evidence type="ECO:0000313" key="3">
    <source>
        <dbReference type="Proteomes" id="UP001241758"/>
    </source>
</evidence>
<dbReference type="Pfam" id="PF12770">
    <property type="entry name" value="CHAT"/>
    <property type="match status" value="1"/>
</dbReference>
<dbReference type="EMBL" id="JASCTH010000030">
    <property type="protein sequence ID" value="MDI6104086.1"/>
    <property type="molecule type" value="Genomic_DNA"/>
</dbReference>
<dbReference type="InterPro" id="IPR024983">
    <property type="entry name" value="CHAT_dom"/>
</dbReference>
<protein>
    <submittedName>
        <fullName evidence="2">CHAT domain-containing protein</fullName>
    </submittedName>
</protein>
<feature type="domain" description="CHAT" evidence="1">
    <location>
        <begin position="694"/>
        <end position="954"/>
    </location>
</feature>
<dbReference type="Proteomes" id="UP001241758">
    <property type="component" value="Unassembled WGS sequence"/>
</dbReference>
<reference evidence="2 3" key="1">
    <citation type="submission" date="2023-05" db="EMBL/GenBank/DDBJ databases">
        <title>Actinoplanes sp. NEAU-A12 genome sequencing.</title>
        <authorList>
            <person name="Wang Z.-S."/>
        </authorList>
    </citation>
    <scope>NUCLEOTIDE SEQUENCE [LARGE SCALE GENOMIC DNA]</scope>
    <source>
        <strain evidence="2 3">NEAU-A12</strain>
    </source>
</reference>
<proteinExistence type="predicted"/>
<keyword evidence="3" id="KW-1185">Reference proteome</keyword>
<name>A0ABT6WWH0_9ACTN</name>
<accession>A0ABT6WWH0</accession>
<dbReference type="InterPro" id="IPR011990">
    <property type="entry name" value="TPR-like_helical_dom_sf"/>
</dbReference>
<evidence type="ECO:0000259" key="1">
    <source>
        <dbReference type="Pfam" id="PF12770"/>
    </source>
</evidence>
<gene>
    <name evidence="2" type="ORF">QLQ12_36395</name>
</gene>